<accession>A0ABT3UYZ0</accession>
<keyword evidence="2" id="KW-1185">Reference proteome</keyword>
<reference evidence="1" key="1">
    <citation type="journal article" date="2022" name="bioRxiv">
        <title>Discovery and biosynthetic assessment of Streptomyces ortus sp nov. isolated from a deep-sea sponge.</title>
        <authorList>
            <person name="Williams S.E."/>
        </authorList>
    </citation>
    <scope>NUCLEOTIDE SEQUENCE</scope>
    <source>
        <strain evidence="1">A15ISP2-DRY2</strain>
    </source>
</reference>
<organism evidence="1 2">
    <name type="scientific">Streptomyces ortus</name>
    <dbReference type="NCBI Taxonomy" id="2867268"/>
    <lineage>
        <taxon>Bacteria</taxon>
        <taxon>Bacillati</taxon>
        <taxon>Actinomycetota</taxon>
        <taxon>Actinomycetes</taxon>
        <taxon>Kitasatosporales</taxon>
        <taxon>Streptomycetaceae</taxon>
        <taxon>Streptomyces</taxon>
    </lineage>
</organism>
<dbReference type="Proteomes" id="UP001165590">
    <property type="component" value="Unassembled WGS sequence"/>
</dbReference>
<protein>
    <submittedName>
        <fullName evidence="1">Uncharacterized protein</fullName>
    </submittedName>
</protein>
<gene>
    <name evidence="1" type="ORF">K3769_08425</name>
</gene>
<name>A0ABT3UYZ0_9ACTN</name>
<comment type="caution">
    <text evidence="1">The sequence shown here is derived from an EMBL/GenBank/DDBJ whole genome shotgun (WGS) entry which is preliminary data.</text>
</comment>
<dbReference type="RefSeq" id="WP_267025806.1">
    <property type="nucleotide sequence ID" value="NZ_JAIFZO010000002.1"/>
</dbReference>
<dbReference type="EMBL" id="JAIFZO010000002">
    <property type="protein sequence ID" value="MCX4232799.1"/>
    <property type="molecule type" value="Genomic_DNA"/>
</dbReference>
<evidence type="ECO:0000313" key="2">
    <source>
        <dbReference type="Proteomes" id="UP001165590"/>
    </source>
</evidence>
<evidence type="ECO:0000313" key="1">
    <source>
        <dbReference type="EMBL" id="MCX4232799.1"/>
    </source>
</evidence>
<sequence length="333" mass="34498">MTGTNTTRLGLYKPDPNDNINVTTDVNNNLDKLDVQVGTTVCTSSTRPNAPYSGQNIYETDTGRFLLSNGTLPASGSWRDPLTATNVTISSSGGTTTVPARLLSQRPSSTSTALDVQVTGDSVARFNVNQSGKIEWGSGAATRDTNLYRSGANILTTDDTLTVGGDLTATGAVSGWNVPAYVYKAASTDRGSTTTLTADPDLTFTLAANAVYIVEFHLFVGSGATGLMTTDWTVPSGATGFKALTGPASTAAGDGGAHNLGDDVNGRFGVHGFATTATYGYRNANTNLLHAIETGTVITTTGGTCTLRWAQAVSNATNTRMGLGSWARATRIA</sequence>
<proteinExistence type="predicted"/>